<evidence type="ECO:0000313" key="1">
    <source>
        <dbReference type="EMBL" id="MST63066.1"/>
    </source>
</evidence>
<comment type="caution">
    <text evidence="1">The sequence shown here is derived from an EMBL/GenBank/DDBJ whole genome shotgun (WGS) entry which is preliminary data.</text>
</comment>
<name>A0A6N7XED2_9FIRM</name>
<accession>A0A6N7XED2</accession>
<sequence length="65" mass="7353">MAKFICARVMIAYLEDGKEGARLKYCAYFEKKSLQRYKEATDALIREEKDIAFLVDGGSVAEVAQ</sequence>
<keyword evidence="2" id="KW-1185">Reference proteome</keyword>
<proteinExistence type="predicted"/>
<dbReference type="EMBL" id="VUNE01000005">
    <property type="protein sequence ID" value="MST63066.1"/>
    <property type="molecule type" value="Genomic_DNA"/>
</dbReference>
<gene>
    <name evidence="1" type="ORF">FYJ71_08970</name>
</gene>
<dbReference type="Proteomes" id="UP000440713">
    <property type="component" value="Unassembled WGS sequence"/>
</dbReference>
<dbReference type="RefSeq" id="WP_154538544.1">
    <property type="nucleotide sequence ID" value="NZ_JAXFFP010000004.1"/>
</dbReference>
<protein>
    <submittedName>
        <fullName evidence="1">Uncharacterized protein</fullName>
    </submittedName>
</protein>
<evidence type="ECO:0000313" key="2">
    <source>
        <dbReference type="Proteomes" id="UP000440713"/>
    </source>
</evidence>
<dbReference type="AlphaFoldDB" id="A0A6N7XED2"/>
<reference evidence="1 2" key="1">
    <citation type="submission" date="2019-08" db="EMBL/GenBank/DDBJ databases">
        <title>In-depth cultivation of the pig gut microbiome towards novel bacterial diversity and tailored functional studies.</title>
        <authorList>
            <person name="Wylensek D."/>
            <person name="Hitch T.C.A."/>
            <person name="Clavel T."/>
        </authorList>
    </citation>
    <scope>NUCLEOTIDE SEQUENCE [LARGE SCALE GENOMIC DNA]</scope>
    <source>
        <strain evidence="1 2">WCA-SAB-591-4A-A</strain>
    </source>
</reference>
<organism evidence="1 2">
    <name type="scientific">Peptostreptococcus porci</name>
    <dbReference type="NCBI Taxonomy" id="2652282"/>
    <lineage>
        <taxon>Bacteria</taxon>
        <taxon>Bacillati</taxon>
        <taxon>Bacillota</taxon>
        <taxon>Clostridia</taxon>
        <taxon>Peptostreptococcales</taxon>
        <taxon>Peptostreptococcaceae</taxon>
        <taxon>Peptostreptococcus</taxon>
    </lineage>
</organism>